<evidence type="ECO:0000313" key="5">
    <source>
        <dbReference type="Ensembl" id="ENSCMMP00000026508.1"/>
    </source>
</evidence>
<dbReference type="PANTHER" id="PTHR21683:SF8">
    <property type="entry name" value="COILED-COIL DOMAIN-CONTAINING PROTEIN 42"/>
    <property type="match status" value="1"/>
</dbReference>
<name>A0A8C3CVQ2_CAIMO</name>
<reference evidence="5" key="1">
    <citation type="submission" date="2018-09" db="EMBL/GenBank/DDBJ databases">
        <title>Common duck and Muscovy duck high density SNP chip.</title>
        <authorList>
            <person name="Vignal A."/>
            <person name="Thebault N."/>
            <person name="Warren W.C."/>
        </authorList>
    </citation>
    <scope>NUCLEOTIDE SEQUENCE [LARGE SCALE GENOMIC DNA]</scope>
</reference>
<evidence type="ECO:0000256" key="2">
    <source>
        <dbReference type="SAM" id="Coils"/>
    </source>
</evidence>
<reference evidence="5" key="3">
    <citation type="submission" date="2025-09" db="UniProtKB">
        <authorList>
            <consortium name="Ensembl"/>
        </authorList>
    </citation>
    <scope>IDENTIFICATION</scope>
</reference>
<keyword evidence="6" id="KW-1185">Reference proteome</keyword>
<dbReference type="Pfam" id="PF13863">
    <property type="entry name" value="DUF4200"/>
    <property type="match status" value="1"/>
</dbReference>
<dbReference type="InterPro" id="IPR051147">
    <property type="entry name" value="CFAP_domain-containing"/>
</dbReference>
<organism evidence="5 6">
    <name type="scientific">Cairina moschata</name>
    <name type="common">Muscovy duck</name>
    <dbReference type="NCBI Taxonomy" id="8855"/>
    <lineage>
        <taxon>Eukaryota</taxon>
        <taxon>Metazoa</taxon>
        <taxon>Chordata</taxon>
        <taxon>Craniata</taxon>
        <taxon>Vertebrata</taxon>
        <taxon>Euteleostomi</taxon>
        <taxon>Archelosauria</taxon>
        <taxon>Archosauria</taxon>
        <taxon>Dinosauria</taxon>
        <taxon>Saurischia</taxon>
        <taxon>Theropoda</taxon>
        <taxon>Coelurosauria</taxon>
        <taxon>Aves</taxon>
        <taxon>Neognathae</taxon>
        <taxon>Galloanserae</taxon>
        <taxon>Anseriformes</taxon>
        <taxon>Anatidae</taxon>
        <taxon>Anatinae</taxon>
        <taxon>Cairina</taxon>
    </lineage>
</organism>
<keyword evidence="1 2" id="KW-0175">Coiled coil</keyword>
<evidence type="ECO:0000256" key="3">
    <source>
        <dbReference type="SAM" id="MobiDB-lite"/>
    </source>
</evidence>
<proteinExistence type="predicted"/>
<feature type="coiled-coil region" evidence="2">
    <location>
        <begin position="176"/>
        <end position="225"/>
    </location>
</feature>
<evidence type="ECO:0000313" key="6">
    <source>
        <dbReference type="Proteomes" id="UP000694556"/>
    </source>
</evidence>
<reference evidence="5" key="2">
    <citation type="submission" date="2025-08" db="UniProtKB">
        <authorList>
            <consortium name="Ensembl"/>
        </authorList>
    </citation>
    <scope>IDENTIFICATION</scope>
</reference>
<dbReference type="GO" id="GO:0007286">
    <property type="term" value="P:spermatid development"/>
    <property type="evidence" value="ECO:0007669"/>
    <property type="project" value="TreeGrafter"/>
</dbReference>
<dbReference type="PANTHER" id="PTHR21683">
    <property type="entry name" value="COILED-COIL DOMAIN-CONTAINING PROTEIN 42 LIKE-2-LIKE-RELATED"/>
    <property type="match status" value="1"/>
</dbReference>
<dbReference type="GO" id="GO:0005856">
    <property type="term" value="C:cytoskeleton"/>
    <property type="evidence" value="ECO:0007669"/>
    <property type="project" value="UniProtKB-ARBA"/>
</dbReference>
<protein>
    <recommendedName>
        <fullName evidence="4">DUF4200 domain-containing protein</fullName>
    </recommendedName>
</protein>
<dbReference type="Proteomes" id="UP000694556">
    <property type="component" value="Chromosome 19"/>
</dbReference>
<evidence type="ECO:0000256" key="1">
    <source>
        <dbReference type="ARBA" id="ARBA00023054"/>
    </source>
</evidence>
<evidence type="ECO:0000259" key="4">
    <source>
        <dbReference type="Pfam" id="PF13863"/>
    </source>
</evidence>
<feature type="region of interest" description="Disordered" evidence="3">
    <location>
        <begin position="314"/>
        <end position="373"/>
    </location>
</feature>
<feature type="coiled-coil region" evidence="2">
    <location>
        <begin position="42"/>
        <end position="143"/>
    </location>
</feature>
<feature type="domain" description="DUF4200" evidence="4">
    <location>
        <begin position="42"/>
        <end position="159"/>
    </location>
</feature>
<accession>A0A8C3CVQ2</accession>
<sequence length="373" mass="43447">MADTGSEDLPAYFNVQYKQNLLTLLKKLRLTEEDPLCPFIRLQEKKKQAQWMQKTLEEKEEAFRERMEAIACQWRDLHIKEAQLEAYMKKSRRVLQENDKLRTQALKKARREREMKMQKQSELLRSKKELEALKNKHQKLSDRVQKYSVFRKYLEDVVKTSHFEEIQKVIWRYKTLMRMNKDLLQAERGRREASEQAKEILAQYTEEKEEEILKYNNELAQLKLRFDEVHSDVLTWESRWAHIQKIATQRTLELGTIRMAILNLFHCICKQMKRSLSVPADDNHMQLNMVEPTQTLSPCPERGAAITLSCPREGRAQGIPGAQQVPPFSPLGQGTSGRPVMSTEAQKSVGPVGHKEGEPGRPGRGCRSTMAKV</sequence>
<dbReference type="AlphaFoldDB" id="A0A8C3CVQ2"/>
<dbReference type="Ensembl" id="ENSCMMT00000028961.1">
    <property type="protein sequence ID" value="ENSCMMP00000026508.1"/>
    <property type="gene ID" value="ENSCMMG00000016315.1"/>
</dbReference>
<dbReference type="InterPro" id="IPR025252">
    <property type="entry name" value="DUF4200"/>
</dbReference>